<keyword evidence="2" id="KW-1185">Reference proteome</keyword>
<sequence length="57" mass="6109">MPHLCVLNQTLLHRSLPPNRNPTISRFSDGALIAASTVSFSVNSTISGFPTVRSPTT</sequence>
<dbReference type="Gramene" id="mRNA:HanXRQr2_Chr05g0218251">
    <property type="protein sequence ID" value="CDS:HanXRQr2_Chr05g0218251.1"/>
    <property type="gene ID" value="HanXRQr2_Chr05g0218251"/>
</dbReference>
<evidence type="ECO:0000313" key="2">
    <source>
        <dbReference type="Proteomes" id="UP000215914"/>
    </source>
</evidence>
<name>A0A9K3J0P3_HELAN</name>
<proteinExistence type="predicted"/>
<reference evidence="1" key="2">
    <citation type="submission" date="2020-06" db="EMBL/GenBank/DDBJ databases">
        <title>Helianthus annuus Genome sequencing and assembly Release 2.</title>
        <authorList>
            <person name="Gouzy J."/>
            <person name="Langlade N."/>
            <person name="Munos S."/>
        </authorList>
    </citation>
    <scope>NUCLEOTIDE SEQUENCE</scope>
    <source>
        <tissue evidence="1">Leaves</tissue>
    </source>
</reference>
<gene>
    <name evidence="1" type="ORF">HanXRQr2_Chr05g0218251</name>
</gene>
<accession>A0A9K3J0P3</accession>
<reference evidence="1" key="1">
    <citation type="journal article" date="2017" name="Nature">
        <title>The sunflower genome provides insights into oil metabolism, flowering and Asterid evolution.</title>
        <authorList>
            <person name="Badouin H."/>
            <person name="Gouzy J."/>
            <person name="Grassa C.J."/>
            <person name="Murat F."/>
            <person name="Staton S.E."/>
            <person name="Cottret L."/>
            <person name="Lelandais-Briere C."/>
            <person name="Owens G.L."/>
            <person name="Carrere S."/>
            <person name="Mayjonade B."/>
            <person name="Legrand L."/>
            <person name="Gill N."/>
            <person name="Kane N.C."/>
            <person name="Bowers J.E."/>
            <person name="Hubner S."/>
            <person name="Bellec A."/>
            <person name="Berard A."/>
            <person name="Berges H."/>
            <person name="Blanchet N."/>
            <person name="Boniface M.C."/>
            <person name="Brunel D."/>
            <person name="Catrice O."/>
            <person name="Chaidir N."/>
            <person name="Claudel C."/>
            <person name="Donnadieu C."/>
            <person name="Faraut T."/>
            <person name="Fievet G."/>
            <person name="Helmstetter N."/>
            <person name="King M."/>
            <person name="Knapp S.J."/>
            <person name="Lai Z."/>
            <person name="Le Paslier M.C."/>
            <person name="Lippi Y."/>
            <person name="Lorenzon L."/>
            <person name="Mandel J.R."/>
            <person name="Marage G."/>
            <person name="Marchand G."/>
            <person name="Marquand E."/>
            <person name="Bret-Mestries E."/>
            <person name="Morien E."/>
            <person name="Nambeesan S."/>
            <person name="Nguyen T."/>
            <person name="Pegot-Espagnet P."/>
            <person name="Pouilly N."/>
            <person name="Raftis F."/>
            <person name="Sallet E."/>
            <person name="Schiex T."/>
            <person name="Thomas J."/>
            <person name="Vandecasteele C."/>
            <person name="Vares D."/>
            <person name="Vear F."/>
            <person name="Vautrin S."/>
            <person name="Crespi M."/>
            <person name="Mangin B."/>
            <person name="Burke J.M."/>
            <person name="Salse J."/>
            <person name="Munos S."/>
            <person name="Vincourt P."/>
            <person name="Rieseberg L.H."/>
            <person name="Langlade N.B."/>
        </authorList>
    </citation>
    <scope>NUCLEOTIDE SEQUENCE</scope>
    <source>
        <tissue evidence="1">Leaves</tissue>
    </source>
</reference>
<evidence type="ECO:0000313" key="1">
    <source>
        <dbReference type="EMBL" id="KAF5806176.1"/>
    </source>
</evidence>
<dbReference type="EMBL" id="MNCJ02000320">
    <property type="protein sequence ID" value="KAF5806176.1"/>
    <property type="molecule type" value="Genomic_DNA"/>
</dbReference>
<dbReference type="AlphaFoldDB" id="A0A9K3J0P3"/>
<protein>
    <submittedName>
        <fullName evidence="1">Uncharacterized protein</fullName>
    </submittedName>
</protein>
<organism evidence="1 2">
    <name type="scientific">Helianthus annuus</name>
    <name type="common">Common sunflower</name>
    <dbReference type="NCBI Taxonomy" id="4232"/>
    <lineage>
        <taxon>Eukaryota</taxon>
        <taxon>Viridiplantae</taxon>
        <taxon>Streptophyta</taxon>
        <taxon>Embryophyta</taxon>
        <taxon>Tracheophyta</taxon>
        <taxon>Spermatophyta</taxon>
        <taxon>Magnoliopsida</taxon>
        <taxon>eudicotyledons</taxon>
        <taxon>Gunneridae</taxon>
        <taxon>Pentapetalae</taxon>
        <taxon>asterids</taxon>
        <taxon>campanulids</taxon>
        <taxon>Asterales</taxon>
        <taxon>Asteraceae</taxon>
        <taxon>Asteroideae</taxon>
        <taxon>Heliantheae alliance</taxon>
        <taxon>Heliantheae</taxon>
        <taxon>Helianthus</taxon>
    </lineage>
</organism>
<comment type="caution">
    <text evidence="1">The sequence shown here is derived from an EMBL/GenBank/DDBJ whole genome shotgun (WGS) entry which is preliminary data.</text>
</comment>
<dbReference type="Proteomes" id="UP000215914">
    <property type="component" value="Unassembled WGS sequence"/>
</dbReference>